<gene>
    <name evidence="14" type="ORF">ALTATR162_LOCUS1534</name>
</gene>
<keyword evidence="6" id="KW-0547">Nucleotide-binding</keyword>
<dbReference type="PANTHER" id="PTHR10682">
    <property type="entry name" value="POLY A POLYMERASE"/>
    <property type="match status" value="1"/>
</dbReference>
<feature type="domain" description="MJ1316 RNA cyclic group end recognition" evidence="12">
    <location>
        <begin position="1038"/>
        <end position="1112"/>
    </location>
</feature>
<dbReference type="InterPro" id="IPR040459">
    <property type="entry name" value="MJ1316"/>
</dbReference>
<dbReference type="EC" id="2.7.7.19" evidence="3"/>
<feature type="domain" description="Poly(A) polymerase central" evidence="13">
    <location>
        <begin position="688"/>
        <end position="815"/>
    </location>
</feature>
<protein>
    <recommendedName>
        <fullName evidence="3">polynucleotide adenylyltransferase</fullName>
        <ecNumber evidence="3">2.7.7.19</ecNumber>
    </recommendedName>
</protein>
<dbReference type="GO" id="GO:0003723">
    <property type="term" value="F:RNA binding"/>
    <property type="evidence" value="ECO:0007669"/>
    <property type="project" value="InterPro"/>
</dbReference>
<keyword evidence="5" id="KW-0808">Transferase</keyword>
<dbReference type="GO" id="GO:0005524">
    <property type="term" value="F:ATP binding"/>
    <property type="evidence" value="ECO:0007669"/>
    <property type="project" value="UniProtKB-KW"/>
</dbReference>
<evidence type="ECO:0000313" key="15">
    <source>
        <dbReference type="Proteomes" id="UP000676310"/>
    </source>
</evidence>
<evidence type="ECO:0000256" key="3">
    <source>
        <dbReference type="ARBA" id="ARBA00012388"/>
    </source>
</evidence>
<evidence type="ECO:0000259" key="10">
    <source>
        <dbReference type="Pfam" id="PF01909"/>
    </source>
</evidence>
<evidence type="ECO:0000256" key="4">
    <source>
        <dbReference type="ARBA" id="ARBA00022664"/>
    </source>
</evidence>
<evidence type="ECO:0000313" key="14">
    <source>
        <dbReference type="EMBL" id="CAG5144377.1"/>
    </source>
</evidence>
<organism evidence="14 15">
    <name type="scientific">Alternaria atra</name>
    <dbReference type="NCBI Taxonomy" id="119953"/>
    <lineage>
        <taxon>Eukaryota</taxon>
        <taxon>Fungi</taxon>
        <taxon>Dikarya</taxon>
        <taxon>Ascomycota</taxon>
        <taxon>Pezizomycotina</taxon>
        <taxon>Dothideomycetes</taxon>
        <taxon>Pleosporomycetidae</taxon>
        <taxon>Pleosporales</taxon>
        <taxon>Pleosporineae</taxon>
        <taxon>Pleosporaceae</taxon>
        <taxon>Alternaria</taxon>
        <taxon>Alternaria sect. Ulocladioides</taxon>
    </lineage>
</organism>
<sequence>MTVFLTDDGGEDDDSPLVSLRTTVLQALGQGPARSTPHLTIGQSQGNPLLSQSYLLGKARLLPDMRFRVGTLAILIRERTTGTHPTDHMRLYGTIDIGSPEDVWRPHSSDYWVKAPSSNLPTVQSDGDRGQQETASDDHEMLAEPALCFDPVEYKWSAYTGEDKSEAEVKEITVSSYNVLVDTEYPPDHDRDPLIISTILSESAIADVLVLQEVSDDFLSHLLRLCPDVKQIAQRYPFVSHGPPRQNDLGPLPSLRNVVILSRYPFRWHSVPFHRKHKSALVAQFRGVATSSSAASEGLVVAGVHLTAGLTDGSVATKKSQMGTLIRYLERHYRHEPWVIAGDFNLVTSTYTIETSAKNQSISSETVSALSAIESEIREAGLSDSWSVARVEGVDQTSVTEPGDLFEGEEGATFDPQNNRLAAGTTTTSHDRPQRYDRILVRPQESLRIARFNHFGVPEMIYGEQVVASDHYGVRARIRLMDTAVLNDRSKDMSSEQPIVEYKRATGAMTDTASLHSVLEAHDMFPNEKEVNDWREAFASLQNILLGTSDDANPVQSDIPLVIVPVGSYALGVWTPDSDIDCLCIGTISSKTFFKLARQRLTKAESQGVRILRKVEASTGTMLELSVNGILMDLQYCSAPQVVERWHEFRNIPASDPIFNLSVLSLRKLKPYRDLLYIQRTLPSPSAFRLAYRCIKLWAIQRGIYSAKFGFLGGVHITLMLTWICKKLGQDSGSVTAADIVASFFHYYAHFDWTNDIVYDAIHHKKRPRYYRSTREPMVVLGYHAPNSNIAHTATVPGLQLLVKAFKTAEQQLCKLGMTWEAFFGAPSTSELASNLPHGVADFLRAYNSFVKVDIQFWGQTLAKGKSLVGWVESRCISLVIDIHKAIPNSGVQIWPARFVDGSSKDVSDGKEYQGSYLIGISKAEKAVSVKSVEEKQVAKEALEKVLDRFLTQLQTDEKNFDSSTSWIDASIVRSSEVKDLELDDREWGIYAAEMDSDSDDDEDIVDKDFEDADEIKPQRAIPQRPKPTSTPLSRTKLRPASDVLNRLRWDPSLDPSDYIIGYEDRFLGAKETGLEKWKTEQTDEEFIPQHRILYFKKKGSKDGKGDVVWERATRIDKVFGSGLGNGE</sequence>
<accession>A0A8J2HXM9</accession>
<evidence type="ECO:0000259" key="11">
    <source>
        <dbReference type="Pfam" id="PF03372"/>
    </source>
</evidence>
<dbReference type="EMBL" id="CAJRGZ010000015">
    <property type="protein sequence ID" value="CAG5144377.1"/>
    <property type="molecule type" value="Genomic_DNA"/>
</dbReference>
<evidence type="ECO:0000259" key="12">
    <source>
        <dbReference type="Pfam" id="PF04457"/>
    </source>
</evidence>
<keyword evidence="7" id="KW-0067">ATP-binding</keyword>
<name>A0A8J2HXM9_9PLEO</name>
<comment type="caution">
    <text evidence="14">The sequence shown here is derived from an EMBL/GenBank/DDBJ whole genome shotgun (WGS) entry which is preliminary data.</text>
</comment>
<keyword evidence="15" id="KW-1185">Reference proteome</keyword>
<reference evidence="14" key="1">
    <citation type="submission" date="2021-05" db="EMBL/GenBank/DDBJ databases">
        <authorList>
            <person name="Stam R."/>
        </authorList>
    </citation>
    <scope>NUCLEOTIDE SEQUENCE</scope>
    <source>
        <strain evidence="14">CS162</strain>
    </source>
</reference>
<feature type="domain" description="Endonuclease/exonuclease/phosphatase" evidence="11">
    <location>
        <begin position="176"/>
        <end position="471"/>
    </location>
</feature>
<evidence type="ECO:0000256" key="6">
    <source>
        <dbReference type="ARBA" id="ARBA00022741"/>
    </source>
</evidence>
<evidence type="ECO:0000256" key="7">
    <source>
        <dbReference type="ARBA" id="ARBA00022840"/>
    </source>
</evidence>
<dbReference type="Gene3D" id="3.30.460.10">
    <property type="entry name" value="Beta Polymerase, domain 2"/>
    <property type="match status" value="1"/>
</dbReference>
<keyword evidence="4" id="KW-0507">mRNA processing</keyword>
<evidence type="ECO:0000256" key="8">
    <source>
        <dbReference type="ARBA" id="ARBA00023242"/>
    </source>
</evidence>
<dbReference type="InterPro" id="IPR002934">
    <property type="entry name" value="Polymerase_NTP_transf_dom"/>
</dbReference>
<evidence type="ECO:0000256" key="1">
    <source>
        <dbReference type="ARBA" id="ARBA00004123"/>
    </source>
</evidence>
<dbReference type="GO" id="GO:0006397">
    <property type="term" value="P:mRNA processing"/>
    <property type="evidence" value="ECO:0007669"/>
    <property type="project" value="UniProtKB-KW"/>
</dbReference>
<feature type="region of interest" description="Disordered" evidence="9">
    <location>
        <begin position="408"/>
        <end position="432"/>
    </location>
</feature>
<dbReference type="GeneID" id="67012879"/>
<feature type="region of interest" description="Disordered" evidence="9">
    <location>
        <begin position="1010"/>
        <end position="1036"/>
    </location>
</feature>
<feature type="domain" description="Polymerase nucleotidyl transferase" evidence="10">
    <location>
        <begin position="563"/>
        <end position="591"/>
    </location>
</feature>
<dbReference type="SUPFAM" id="SSF81631">
    <property type="entry name" value="PAP/OAS1 substrate-binding domain"/>
    <property type="match status" value="1"/>
</dbReference>
<evidence type="ECO:0000256" key="2">
    <source>
        <dbReference type="ARBA" id="ARBA00010912"/>
    </source>
</evidence>
<comment type="subcellular location">
    <subcellularLocation>
        <location evidence="1">Nucleus</location>
    </subcellularLocation>
</comment>
<dbReference type="Pfam" id="PF04928">
    <property type="entry name" value="PAP_central"/>
    <property type="match status" value="1"/>
</dbReference>
<keyword evidence="8" id="KW-0539">Nucleus</keyword>
<dbReference type="Pfam" id="PF03372">
    <property type="entry name" value="Exo_endo_phos"/>
    <property type="match status" value="1"/>
</dbReference>
<dbReference type="SUPFAM" id="SSF81301">
    <property type="entry name" value="Nucleotidyltransferase"/>
    <property type="match status" value="1"/>
</dbReference>
<dbReference type="InterPro" id="IPR036691">
    <property type="entry name" value="Endo/exonu/phosph_ase_sf"/>
</dbReference>
<dbReference type="Pfam" id="PF04457">
    <property type="entry name" value="MJ1316"/>
    <property type="match status" value="1"/>
</dbReference>
<dbReference type="InterPro" id="IPR007012">
    <property type="entry name" value="PolA_pol_cen_dom"/>
</dbReference>
<dbReference type="GO" id="GO:1990817">
    <property type="term" value="F:poly(A) RNA polymerase activity"/>
    <property type="evidence" value="ECO:0007669"/>
    <property type="project" value="UniProtKB-EC"/>
</dbReference>
<feature type="compositionally biased region" description="Polar residues" evidence="9">
    <location>
        <begin position="415"/>
        <end position="428"/>
    </location>
</feature>
<dbReference type="SUPFAM" id="SSF56219">
    <property type="entry name" value="DNase I-like"/>
    <property type="match status" value="1"/>
</dbReference>
<dbReference type="Gene3D" id="3.60.10.10">
    <property type="entry name" value="Endonuclease/exonuclease/phosphatase"/>
    <property type="match status" value="1"/>
</dbReference>
<feature type="compositionally biased region" description="Basic and acidic residues" evidence="9">
    <location>
        <begin position="126"/>
        <end position="138"/>
    </location>
</feature>
<dbReference type="AlphaFoldDB" id="A0A8J2HXM9"/>
<dbReference type="Pfam" id="PF13563">
    <property type="entry name" value="2_5_RNA_ligase2"/>
    <property type="match status" value="1"/>
</dbReference>
<feature type="region of interest" description="Disordered" evidence="9">
    <location>
        <begin position="117"/>
        <end position="138"/>
    </location>
</feature>
<dbReference type="SUPFAM" id="SSF55003">
    <property type="entry name" value="PAP/Archaeal CCA-adding enzyme, C-terminal domain"/>
    <property type="match status" value="1"/>
</dbReference>
<dbReference type="Pfam" id="PF01909">
    <property type="entry name" value="NTP_transf_2"/>
    <property type="match status" value="1"/>
</dbReference>
<evidence type="ECO:0000259" key="13">
    <source>
        <dbReference type="Pfam" id="PF04928"/>
    </source>
</evidence>
<dbReference type="RefSeq" id="XP_043165065.1">
    <property type="nucleotide sequence ID" value="XM_043309130.1"/>
</dbReference>
<dbReference type="Proteomes" id="UP000676310">
    <property type="component" value="Unassembled WGS sequence"/>
</dbReference>
<comment type="similarity">
    <text evidence="2">Belongs to the poly(A) polymerase family.</text>
</comment>
<dbReference type="Gene3D" id="1.10.1410.10">
    <property type="match status" value="1"/>
</dbReference>
<dbReference type="GO" id="GO:0031123">
    <property type="term" value="P:RNA 3'-end processing"/>
    <property type="evidence" value="ECO:0007669"/>
    <property type="project" value="InterPro"/>
</dbReference>
<evidence type="ECO:0000256" key="9">
    <source>
        <dbReference type="SAM" id="MobiDB-lite"/>
    </source>
</evidence>
<proteinExistence type="inferred from homology"/>
<dbReference type="InterPro" id="IPR005135">
    <property type="entry name" value="Endo/exonuclease/phosphatase"/>
</dbReference>
<dbReference type="PANTHER" id="PTHR10682:SF23">
    <property type="entry name" value="POLYNUCLEOTIDE ADENYLYLTRANSFERASE"/>
    <property type="match status" value="1"/>
</dbReference>
<dbReference type="OrthoDB" id="10263155at2759"/>
<dbReference type="InterPro" id="IPR043519">
    <property type="entry name" value="NT_sf"/>
</dbReference>
<dbReference type="InterPro" id="IPR011068">
    <property type="entry name" value="NuclTrfase_I-like_C"/>
</dbReference>
<evidence type="ECO:0000256" key="5">
    <source>
        <dbReference type="ARBA" id="ARBA00022679"/>
    </source>
</evidence>
<dbReference type="GO" id="GO:0005634">
    <property type="term" value="C:nucleus"/>
    <property type="evidence" value="ECO:0007669"/>
    <property type="project" value="UniProtKB-SubCell"/>
</dbReference>